<dbReference type="InterPro" id="IPR013783">
    <property type="entry name" value="Ig-like_fold"/>
</dbReference>
<dbReference type="SUPFAM" id="SSF49354">
    <property type="entry name" value="PapD-like"/>
    <property type="match status" value="1"/>
</dbReference>
<feature type="domain" description="MSP" evidence="2">
    <location>
        <begin position="1"/>
        <end position="132"/>
    </location>
</feature>
<dbReference type="Pfam" id="PF00635">
    <property type="entry name" value="Motile_Sperm"/>
    <property type="match status" value="1"/>
</dbReference>
<feature type="region of interest" description="Disordered" evidence="1">
    <location>
        <begin position="99"/>
        <end position="120"/>
    </location>
</feature>
<accession>A0A7S1NQL9</accession>
<sequence>MELDVVLLFFPLEYIRDEIPIANIVRFTNRKKWPINFKIKTTHPKDITSQPSNGSLGPGQSTDILLGWESQTALLGPTDFSTLQPPRQPKVLVEQHYVDSNGHDQYPPNTKVPVRFDKPGENDKYNLVIDGRVHSSFAKNKHRSGSQDSDRESYTNHSRRSFPQELRARDADDHDLSFETLDRRRREQELQAWKREMSRQAGDQHGTHPQVRKETDQCGGCIVL</sequence>
<gene>
    <name evidence="3" type="ORF">EGYM00392_LOCUS45888</name>
</gene>
<dbReference type="EMBL" id="HBGA01124340">
    <property type="protein sequence ID" value="CAD9034735.1"/>
    <property type="molecule type" value="Transcribed_RNA"/>
</dbReference>
<dbReference type="AlphaFoldDB" id="A0A7S1NQL9"/>
<feature type="region of interest" description="Disordered" evidence="1">
    <location>
        <begin position="136"/>
        <end position="173"/>
    </location>
</feature>
<feature type="region of interest" description="Disordered" evidence="1">
    <location>
        <begin position="193"/>
        <end position="218"/>
    </location>
</feature>
<protein>
    <recommendedName>
        <fullName evidence="2">MSP domain-containing protein</fullName>
    </recommendedName>
</protein>
<dbReference type="Gene3D" id="2.60.40.10">
    <property type="entry name" value="Immunoglobulins"/>
    <property type="match status" value="1"/>
</dbReference>
<reference evidence="3" key="1">
    <citation type="submission" date="2021-01" db="EMBL/GenBank/DDBJ databases">
        <authorList>
            <person name="Corre E."/>
            <person name="Pelletier E."/>
            <person name="Niang G."/>
            <person name="Scheremetjew M."/>
            <person name="Finn R."/>
            <person name="Kale V."/>
            <person name="Holt S."/>
            <person name="Cochrane G."/>
            <person name="Meng A."/>
            <person name="Brown T."/>
            <person name="Cohen L."/>
        </authorList>
    </citation>
    <scope>NUCLEOTIDE SEQUENCE</scope>
    <source>
        <strain evidence="3">NIES-381</strain>
    </source>
</reference>
<evidence type="ECO:0000256" key="1">
    <source>
        <dbReference type="SAM" id="MobiDB-lite"/>
    </source>
</evidence>
<feature type="compositionally biased region" description="Polar residues" evidence="1">
    <location>
        <begin position="47"/>
        <end position="62"/>
    </location>
</feature>
<feature type="region of interest" description="Disordered" evidence="1">
    <location>
        <begin position="43"/>
        <end position="62"/>
    </location>
</feature>
<name>A0A7S1NQL9_9EUGL</name>
<proteinExistence type="predicted"/>
<organism evidence="3">
    <name type="scientific">Eutreptiella gymnastica</name>
    <dbReference type="NCBI Taxonomy" id="73025"/>
    <lineage>
        <taxon>Eukaryota</taxon>
        <taxon>Discoba</taxon>
        <taxon>Euglenozoa</taxon>
        <taxon>Euglenida</taxon>
        <taxon>Spirocuta</taxon>
        <taxon>Euglenophyceae</taxon>
        <taxon>Eutreptiales</taxon>
        <taxon>Eutreptiaceae</taxon>
        <taxon>Eutreptiella</taxon>
    </lineage>
</organism>
<dbReference type="InterPro" id="IPR008962">
    <property type="entry name" value="PapD-like_sf"/>
</dbReference>
<evidence type="ECO:0000259" key="2">
    <source>
        <dbReference type="PROSITE" id="PS50202"/>
    </source>
</evidence>
<evidence type="ECO:0000313" key="3">
    <source>
        <dbReference type="EMBL" id="CAD9034735.1"/>
    </source>
</evidence>
<dbReference type="PROSITE" id="PS50202">
    <property type="entry name" value="MSP"/>
    <property type="match status" value="1"/>
</dbReference>
<dbReference type="InterPro" id="IPR000535">
    <property type="entry name" value="MSP_dom"/>
</dbReference>